<organism evidence="2 3">
    <name type="scientific">Artemisia annua</name>
    <name type="common">Sweet wormwood</name>
    <dbReference type="NCBI Taxonomy" id="35608"/>
    <lineage>
        <taxon>Eukaryota</taxon>
        <taxon>Viridiplantae</taxon>
        <taxon>Streptophyta</taxon>
        <taxon>Embryophyta</taxon>
        <taxon>Tracheophyta</taxon>
        <taxon>Spermatophyta</taxon>
        <taxon>Magnoliopsida</taxon>
        <taxon>eudicotyledons</taxon>
        <taxon>Gunneridae</taxon>
        <taxon>Pentapetalae</taxon>
        <taxon>asterids</taxon>
        <taxon>campanulids</taxon>
        <taxon>Asterales</taxon>
        <taxon>Asteraceae</taxon>
        <taxon>Asteroideae</taxon>
        <taxon>Anthemideae</taxon>
        <taxon>Artemisiinae</taxon>
        <taxon>Artemisia</taxon>
    </lineage>
</organism>
<dbReference type="AlphaFoldDB" id="A0A2U1MS78"/>
<accession>A0A2U1MS78</accession>
<feature type="domain" description="C2H2-type" evidence="1">
    <location>
        <begin position="444"/>
        <end position="465"/>
    </location>
</feature>
<evidence type="ECO:0000313" key="3">
    <source>
        <dbReference type="Proteomes" id="UP000245207"/>
    </source>
</evidence>
<keyword evidence="2" id="KW-0238">DNA-binding</keyword>
<dbReference type="STRING" id="35608.A0A2U1MS78"/>
<reference evidence="2 3" key="1">
    <citation type="journal article" date="2018" name="Mol. Plant">
        <title>The genome of Artemisia annua provides insight into the evolution of Asteraceae family and artemisinin biosynthesis.</title>
        <authorList>
            <person name="Shen Q."/>
            <person name="Zhang L."/>
            <person name="Liao Z."/>
            <person name="Wang S."/>
            <person name="Yan T."/>
            <person name="Shi P."/>
            <person name="Liu M."/>
            <person name="Fu X."/>
            <person name="Pan Q."/>
            <person name="Wang Y."/>
            <person name="Lv Z."/>
            <person name="Lu X."/>
            <person name="Zhang F."/>
            <person name="Jiang W."/>
            <person name="Ma Y."/>
            <person name="Chen M."/>
            <person name="Hao X."/>
            <person name="Li L."/>
            <person name="Tang Y."/>
            <person name="Lv G."/>
            <person name="Zhou Y."/>
            <person name="Sun X."/>
            <person name="Brodelius P.E."/>
            <person name="Rose J.K.C."/>
            <person name="Tang K."/>
        </authorList>
    </citation>
    <scope>NUCLEOTIDE SEQUENCE [LARGE SCALE GENOMIC DNA]</scope>
    <source>
        <strain evidence="3">cv. Huhao1</strain>
        <tissue evidence="2">Leaf</tissue>
    </source>
</reference>
<name>A0A2U1MS78_ARTAN</name>
<dbReference type="PROSITE" id="PS00028">
    <property type="entry name" value="ZINC_FINGER_C2H2_1"/>
    <property type="match status" value="1"/>
</dbReference>
<dbReference type="PANTHER" id="PTHR37701">
    <property type="entry name" value="METHYL-CPG-BINDING DOMAIN-CONTAINING PROTEIN 8"/>
    <property type="match status" value="1"/>
</dbReference>
<dbReference type="PANTHER" id="PTHR37701:SF10">
    <property type="entry name" value="ZINC FINGER, C2H2-LIKE, DNA-BINDING DOMAIN PROTEIN-RELATED"/>
    <property type="match status" value="1"/>
</dbReference>
<dbReference type="InterPro" id="IPR037472">
    <property type="entry name" value="MBD8"/>
</dbReference>
<dbReference type="EMBL" id="PKPP01004500">
    <property type="protein sequence ID" value="PWA64074.1"/>
    <property type="molecule type" value="Genomic_DNA"/>
</dbReference>
<comment type="caution">
    <text evidence="2">The sequence shown here is derived from an EMBL/GenBank/DDBJ whole genome shotgun (WGS) entry which is preliminary data.</text>
</comment>
<dbReference type="OrthoDB" id="1675150at2759"/>
<dbReference type="InterPro" id="IPR013087">
    <property type="entry name" value="Znf_C2H2_type"/>
</dbReference>
<dbReference type="GO" id="GO:0003677">
    <property type="term" value="F:DNA binding"/>
    <property type="evidence" value="ECO:0007669"/>
    <property type="project" value="UniProtKB-KW"/>
</dbReference>
<gene>
    <name evidence="2" type="ORF">CTI12_AA334340</name>
</gene>
<sequence>MLKTFSFHITSPSKEHFNSCKDVALSLKSQLKTNGANPPDEVAMMLVEGDSPVEFDLLHTNHLQNIVAAEDEVTYGNPCRDMVLVVDNHQKVQNKRRKRKPKALKNDKSDFNGLGVINVNGKKIDLLYLARDASDEFEANLNKRTEGMVRDAEFMGFLKDLEGEWSSTRKRRKFVDATIFGAALPKNWKILLSLRPRVYPPSLYCRKFESPSGIQFKSCKEAAFYIKSLYDANLTEEGDIMLTENDSHVDNKYKVQIRKRKRKSKAVENSDEEYNSLGVIKETGEMMDLNYLARVGDSVFEDKLKKITEGIESEDELLGFLESVNGRWGSIWKPRIYVYAAAIEKLLPVNWKILISLGPHAHQPSLHCRKFVSPTGRQFDSCKDVAFFLKTQTEEEAMMLRERGCQVGPESVARVPRSSPHASEFDSMRTNGTSYVPIQCVIHCNYCTDSFMSMGQLESHLQMAHRPIIQSLYDEMLTQKHSFQVKKL</sequence>
<evidence type="ECO:0000313" key="2">
    <source>
        <dbReference type="EMBL" id="PWA64074.1"/>
    </source>
</evidence>
<keyword evidence="3" id="KW-1185">Reference proteome</keyword>
<evidence type="ECO:0000259" key="1">
    <source>
        <dbReference type="PROSITE" id="PS00028"/>
    </source>
</evidence>
<protein>
    <submittedName>
        <fullName evidence="2">Zinc finger, C2H2-like, DNA-binding domain protein</fullName>
    </submittedName>
</protein>
<dbReference type="Proteomes" id="UP000245207">
    <property type="component" value="Unassembled WGS sequence"/>
</dbReference>
<proteinExistence type="predicted"/>